<dbReference type="AlphaFoldDB" id="A0A8S9RJ70"/>
<feature type="compositionally biased region" description="Polar residues" evidence="1">
    <location>
        <begin position="39"/>
        <end position="50"/>
    </location>
</feature>
<feature type="compositionally biased region" description="Basic residues" evidence="1">
    <location>
        <begin position="1"/>
        <end position="10"/>
    </location>
</feature>
<reference evidence="2" key="1">
    <citation type="submission" date="2019-12" db="EMBL/GenBank/DDBJ databases">
        <title>Genome sequencing and annotation of Brassica cretica.</title>
        <authorList>
            <person name="Studholme D.J."/>
            <person name="Sarris P."/>
        </authorList>
    </citation>
    <scope>NUCLEOTIDE SEQUENCE</scope>
    <source>
        <strain evidence="2">PFS-109/04</strain>
        <tissue evidence="2">Leaf</tissue>
    </source>
</reference>
<proteinExistence type="predicted"/>
<evidence type="ECO:0000313" key="2">
    <source>
        <dbReference type="EMBL" id="KAF3572963.1"/>
    </source>
</evidence>
<evidence type="ECO:0000256" key="1">
    <source>
        <dbReference type="SAM" id="MobiDB-lite"/>
    </source>
</evidence>
<dbReference type="Proteomes" id="UP000712600">
    <property type="component" value="Unassembled WGS sequence"/>
</dbReference>
<name>A0A8S9RJ70_BRACR</name>
<dbReference type="EMBL" id="QGKX02000095">
    <property type="protein sequence ID" value="KAF3572963.1"/>
    <property type="molecule type" value="Genomic_DNA"/>
</dbReference>
<accession>A0A8S9RJ70</accession>
<sequence>MSNERRTKRRFDRDANSSVPPPPVRDRDPWPMENEEVPSLSSHVSMTLTLRSKARNA</sequence>
<protein>
    <submittedName>
        <fullName evidence="2">Uncharacterized protein</fullName>
    </submittedName>
</protein>
<evidence type="ECO:0000313" key="3">
    <source>
        <dbReference type="Proteomes" id="UP000712600"/>
    </source>
</evidence>
<gene>
    <name evidence="2" type="ORF">F2Q69_00059148</name>
</gene>
<feature type="region of interest" description="Disordered" evidence="1">
    <location>
        <begin position="1"/>
        <end position="57"/>
    </location>
</feature>
<organism evidence="2 3">
    <name type="scientific">Brassica cretica</name>
    <name type="common">Mustard</name>
    <dbReference type="NCBI Taxonomy" id="69181"/>
    <lineage>
        <taxon>Eukaryota</taxon>
        <taxon>Viridiplantae</taxon>
        <taxon>Streptophyta</taxon>
        <taxon>Embryophyta</taxon>
        <taxon>Tracheophyta</taxon>
        <taxon>Spermatophyta</taxon>
        <taxon>Magnoliopsida</taxon>
        <taxon>eudicotyledons</taxon>
        <taxon>Gunneridae</taxon>
        <taxon>Pentapetalae</taxon>
        <taxon>rosids</taxon>
        <taxon>malvids</taxon>
        <taxon>Brassicales</taxon>
        <taxon>Brassicaceae</taxon>
        <taxon>Brassiceae</taxon>
        <taxon>Brassica</taxon>
    </lineage>
</organism>
<comment type="caution">
    <text evidence="2">The sequence shown here is derived from an EMBL/GenBank/DDBJ whole genome shotgun (WGS) entry which is preliminary data.</text>
</comment>